<feature type="transmembrane region" description="Helical" evidence="1">
    <location>
        <begin position="21"/>
        <end position="37"/>
    </location>
</feature>
<comment type="caution">
    <text evidence="2">The sequence shown here is derived from an EMBL/GenBank/DDBJ whole genome shotgun (WGS) entry which is preliminary data.</text>
</comment>
<dbReference type="EMBL" id="JAHRIQ010038754">
    <property type="protein sequence ID" value="MEQ2234125.1"/>
    <property type="molecule type" value="Genomic_DNA"/>
</dbReference>
<feature type="transmembrane region" description="Helical" evidence="1">
    <location>
        <begin position="52"/>
        <end position="71"/>
    </location>
</feature>
<reference evidence="2 3" key="1">
    <citation type="submission" date="2021-06" db="EMBL/GenBank/DDBJ databases">
        <authorList>
            <person name="Palmer J.M."/>
        </authorList>
    </citation>
    <scope>NUCLEOTIDE SEQUENCE [LARGE SCALE GENOMIC DNA]</scope>
    <source>
        <strain evidence="3">if_2019</strain>
        <tissue evidence="2">Muscle</tissue>
    </source>
</reference>
<name>A0ABV0TP68_9TELE</name>
<evidence type="ECO:0000313" key="2">
    <source>
        <dbReference type="EMBL" id="MEQ2234125.1"/>
    </source>
</evidence>
<sequence>MHHQRLHTSAQRTGTSLNRGAIYWGMLANSFSPYYPFTLNVYCCPRLKGNMYFVYSVWCIGLHGGTVGTLLPCRKKVLDSTPCRRSVCMEFACSPRACVGPLRVLQLPPPGVALRWTVYCCYPGEKPCEYKCKT</sequence>
<protein>
    <submittedName>
        <fullName evidence="2">Uncharacterized protein</fullName>
    </submittedName>
</protein>
<keyword evidence="1" id="KW-0812">Transmembrane</keyword>
<evidence type="ECO:0000256" key="1">
    <source>
        <dbReference type="SAM" id="Phobius"/>
    </source>
</evidence>
<accession>A0ABV0TP68</accession>
<keyword evidence="3" id="KW-1185">Reference proteome</keyword>
<evidence type="ECO:0000313" key="3">
    <source>
        <dbReference type="Proteomes" id="UP001482620"/>
    </source>
</evidence>
<dbReference type="Proteomes" id="UP001482620">
    <property type="component" value="Unassembled WGS sequence"/>
</dbReference>
<proteinExistence type="predicted"/>
<keyword evidence="1" id="KW-0472">Membrane</keyword>
<organism evidence="2 3">
    <name type="scientific">Ilyodon furcidens</name>
    <name type="common">goldbreast splitfin</name>
    <dbReference type="NCBI Taxonomy" id="33524"/>
    <lineage>
        <taxon>Eukaryota</taxon>
        <taxon>Metazoa</taxon>
        <taxon>Chordata</taxon>
        <taxon>Craniata</taxon>
        <taxon>Vertebrata</taxon>
        <taxon>Euteleostomi</taxon>
        <taxon>Actinopterygii</taxon>
        <taxon>Neopterygii</taxon>
        <taxon>Teleostei</taxon>
        <taxon>Neoteleostei</taxon>
        <taxon>Acanthomorphata</taxon>
        <taxon>Ovalentaria</taxon>
        <taxon>Atherinomorphae</taxon>
        <taxon>Cyprinodontiformes</taxon>
        <taxon>Goodeidae</taxon>
        <taxon>Ilyodon</taxon>
    </lineage>
</organism>
<gene>
    <name evidence="2" type="ORF">ILYODFUR_028803</name>
</gene>
<keyword evidence="1" id="KW-1133">Transmembrane helix</keyword>